<sequence>MEGQVVAPGMRVLVPGLLEGALRVVPDGGINDGRAERVGRVVVVEEQALRLERSRQHAVCPAVGRRATGRVTRVNNRMAVVEILAVDQIPVSDGFRGLIRQQDVRQAEVDSVQMYKSFMPGDIVETVVVSLGDRAAYYLSTATNELGVVHAFCPSCGDTPMHPLSWVEMGCVQCPSVLEFRKVAKRPASAVF</sequence>
<evidence type="ECO:0000256" key="2">
    <source>
        <dbReference type="ARBA" id="ARBA00022490"/>
    </source>
</evidence>
<accession>A0A5J4YM18</accession>
<dbReference type="SUPFAM" id="SSF50249">
    <property type="entry name" value="Nucleic acid-binding proteins"/>
    <property type="match status" value="1"/>
</dbReference>
<organism evidence="6 7">
    <name type="scientific">Porphyridium purpureum</name>
    <name type="common">Red alga</name>
    <name type="synonym">Porphyridium cruentum</name>
    <dbReference type="NCBI Taxonomy" id="35688"/>
    <lineage>
        <taxon>Eukaryota</taxon>
        <taxon>Rhodophyta</taxon>
        <taxon>Bangiophyceae</taxon>
        <taxon>Porphyridiales</taxon>
        <taxon>Porphyridiaceae</taxon>
        <taxon>Porphyridium</taxon>
    </lineage>
</organism>
<feature type="domain" description="S1 motif" evidence="4">
    <location>
        <begin position="64"/>
        <end position="142"/>
    </location>
</feature>
<dbReference type="GO" id="GO:0005737">
    <property type="term" value="C:cytoplasm"/>
    <property type="evidence" value="ECO:0007669"/>
    <property type="project" value="TreeGrafter"/>
</dbReference>
<dbReference type="Gene3D" id="2.40.50.140">
    <property type="entry name" value="Nucleic acid-binding proteins"/>
    <property type="match status" value="1"/>
</dbReference>
<dbReference type="GO" id="GO:0005730">
    <property type="term" value="C:nucleolus"/>
    <property type="evidence" value="ECO:0007669"/>
    <property type="project" value="UniProtKB-SubCell"/>
</dbReference>
<evidence type="ECO:0000313" key="6">
    <source>
        <dbReference type="EMBL" id="KAA8492531.1"/>
    </source>
</evidence>
<feature type="domain" description="TRAM" evidence="5">
    <location>
        <begin position="1"/>
        <end position="85"/>
    </location>
</feature>
<dbReference type="InterPro" id="IPR012340">
    <property type="entry name" value="NA-bd_OB-fold"/>
</dbReference>
<dbReference type="AlphaFoldDB" id="A0A5J4YM18"/>
<dbReference type="GO" id="GO:0003723">
    <property type="term" value="F:RNA binding"/>
    <property type="evidence" value="ECO:0007669"/>
    <property type="project" value="InterPro"/>
</dbReference>
<dbReference type="InterPro" id="IPR039771">
    <property type="entry name" value="Csl4"/>
</dbReference>
<comment type="subcellular location">
    <subcellularLocation>
        <location evidence="1">Nucleus</location>
        <location evidence="1">Nucleolus</location>
    </subcellularLocation>
</comment>
<name>A0A5J4YM18_PORPP</name>
<evidence type="ECO:0000256" key="3">
    <source>
        <dbReference type="ARBA" id="ARBA00022835"/>
    </source>
</evidence>
<dbReference type="InterPro" id="IPR003029">
    <property type="entry name" value="S1_domain"/>
</dbReference>
<evidence type="ECO:0000256" key="1">
    <source>
        <dbReference type="ARBA" id="ARBA00004604"/>
    </source>
</evidence>
<dbReference type="OMA" id="PLAWDEM"/>
<dbReference type="OrthoDB" id="440760at2759"/>
<reference evidence="7" key="1">
    <citation type="journal article" date="2019" name="Nat. Commun.">
        <title>Expansion of phycobilisome linker gene families in mesophilic red algae.</title>
        <authorList>
            <person name="Lee J."/>
            <person name="Kim D."/>
            <person name="Bhattacharya D."/>
            <person name="Yoon H.S."/>
        </authorList>
    </citation>
    <scope>NUCLEOTIDE SEQUENCE [LARGE SCALE GENOMIC DNA]</scope>
    <source>
        <strain evidence="7">CCMP 1328</strain>
    </source>
</reference>
<dbReference type="GO" id="GO:0006396">
    <property type="term" value="P:RNA processing"/>
    <property type="evidence" value="ECO:0007669"/>
    <property type="project" value="InterPro"/>
</dbReference>
<dbReference type="EMBL" id="VRMN01000009">
    <property type="protein sequence ID" value="KAA8492531.1"/>
    <property type="molecule type" value="Genomic_DNA"/>
</dbReference>
<keyword evidence="3" id="KW-0271">Exosome</keyword>
<dbReference type="InterPro" id="IPR019495">
    <property type="entry name" value="EXOSC1_C"/>
</dbReference>
<dbReference type="GO" id="GO:0000176">
    <property type="term" value="C:nuclear exosome (RNase complex)"/>
    <property type="evidence" value="ECO:0007669"/>
    <property type="project" value="TreeGrafter"/>
</dbReference>
<dbReference type="PROSITE" id="PS50126">
    <property type="entry name" value="S1"/>
    <property type="match status" value="1"/>
</dbReference>
<gene>
    <name evidence="6" type="ORF">FVE85_8038</name>
</gene>
<dbReference type="PANTHER" id="PTHR12686:SF8">
    <property type="entry name" value="EXOSOME COMPLEX COMPONENT CSL4"/>
    <property type="match status" value="1"/>
</dbReference>
<dbReference type="PANTHER" id="PTHR12686">
    <property type="entry name" value="3'-5' EXORIBONUCLEASE CSL4-RELATED"/>
    <property type="match status" value="1"/>
</dbReference>
<dbReference type="PROSITE" id="PS50926">
    <property type="entry name" value="TRAM"/>
    <property type="match status" value="1"/>
</dbReference>
<protein>
    <submittedName>
        <fullName evidence="6">Exosome complex component CSL4</fullName>
    </submittedName>
</protein>
<comment type="caution">
    <text evidence="6">The sequence shown here is derived from an EMBL/GenBank/DDBJ whole genome shotgun (WGS) entry which is preliminary data.</text>
</comment>
<keyword evidence="2" id="KW-0963">Cytoplasm</keyword>
<evidence type="ECO:0000259" key="5">
    <source>
        <dbReference type="PROSITE" id="PS50926"/>
    </source>
</evidence>
<dbReference type="InterPro" id="IPR002792">
    <property type="entry name" value="TRAM_dom"/>
</dbReference>
<evidence type="ECO:0000313" key="7">
    <source>
        <dbReference type="Proteomes" id="UP000324585"/>
    </source>
</evidence>
<keyword evidence="7" id="KW-1185">Reference proteome</keyword>
<dbReference type="Proteomes" id="UP000324585">
    <property type="component" value="Unassembled WGS sequence"/>
</dbReference>
<evidence type="ECO:0000259" key="4">
    <source>
        <dbReference type="PROSITE" id="PS50126"/>
    </source>
</evidence>
<proteinExistence type="predicted"/>
<dbReference type="Pfam" id="PF10447">
    <property type="entry name" value="EXOSC1"/>
    <property type="match status" value="1"/>
</dbReference>